<dbReference type="InterPro" id="IPR008995">
    <property type="entry name" value="Mo/tungstate-bd_C_term_dom"/>
</dbReference>
<dbReference type="InterPro" id="IPR009061">
    <property type="entry name" value="DNA-bd_dom_put_sf"/>
</dbReference>
<proteinExistence type="predicted"/>
<dbReference type="Pfam" id="PF03459">
    <property type="entry name" value="TOBE"/>
    <property type="match status" value="1"/>
</dbReference>
<dbReference type="GO" id="GO:0015689">
    <property type="term" value="P:molybdate ion transport"/>
    <property type="evidence" value="ECO:0007669"/>
    <property type="project" value="InterPro"/>
</dbReference>
<evidence type="ECO:0000313" key="5">
    <source>
        <dbReference type="Proteomes" id="UP000290253"/>
    </source>
</evidence>
<dbReference type="SUPFAM" id="SSF50331">
    <property type="entry name" value="MOP-like"/>
    <property type="match status" value="1"/>
</dbReference>
<dbReference type="Gene3D" id="1.10.1660.10">
    <property type="match status" value="1"/>
</dbReference>
<keyword evidence="1 2" id="KW-0500">Molybdenum</keyword>
<evidence type="ECO:0000256" key="2">
    <source>
        <dbReference type="PROSITE-ProRule" id="PRU01213"/>
    </source>
</evidence>
<protein>
    <submittedName>
        <fullName evidence="4">Helix-turn-helix domain-containing protein</fullName>
    </submittedName>
</protein>
<feature type="domain" description="Mop" evidence="3">
    <location>
        <begin position="64"/>
        <end position="129"/>
    </location>
</feature>
<reference evidence="4 5" key="1">
    <citation type="journal article" date="2016" name="Int. J. Syst. Evol. Microbiol.">
        <title>Acidipila dinghuensis sp. nov., an acidobacterium isolated from forest soil.</title>
        <authorList>
            <person name="Jiang Y.W."/>
            <person name="Wang J."/>
            <person name="Chen M.H."/>
            <person name="Lv Y.Y."/>
            <person name="Qiu L.H."/>
        </authorList>
    </citation>
    <scope>NUCLEOTIDE SEQUENCE [LARGE SCALE GENOMIC DNA]</scope>
    <source>
        <strain evidence="4 5">DHOF10</strain>
    </source>
</reference>
<name>A0A4Q1SKA7_9BACT</name>
<dbReference type="Gene3D" id="2.40.50.100">
    <property type="match status" value="1"/>
</dbReference>
<gene>
    <name evidence="4" type="ORF">ESZ00_03375</name>
</gene>
<keyword evidence="5" id="KW-1185">Reference proteome</keyword>
<dbReference type="InterPro" id="IPR005116">
    <property type="entry name" value="Transp-assoc_OB_typ1"/>
</dbReference>
<evidence type="ECO:0000256" key="1">
    <source>
        <dbReference type="ARBA" id="ARBA00022505"/>
    </source>
</evidence>
<dbReference type="InterPro" id="IPR041657">
    <property type="entry name" value="HTH_17"/>
</dbReference>
<dbReference type="InterPro" id="IPR010093">
    <property type="entry name" value="SinI_DNA-bd"/>
</dbReference>
<dbReference type="Proteomes" id="UP000290253">
    <property type="component" value="Unassembled WGS sequence"/>
</dbReference>
<dbReference type="PROSITE" id="PS51866">
    <property type="entry name" value="MOP"/>
    <property type="match status" value="1"/>
</dbReference>
<evidence type="ECO:0000259" key="3">
    <source>
        <dbReference type="PROSITE" id="PS51866"/>
    </source>
</evidence>
<sequence>MLTPREAALRLGIAYPTVKQWIYHGKLKAVKTPGGHYRIAEDELDQFLHKVKKPDSPKREMLRTVSGRNQLVGRIVELKVEGLMAQVKLSIGGQIITSIITADAVREMRLKVGETVAALIKSTEVMVLRV</sequence>
<dbReference type="SUPFAM" id="SSF46955">
    <property type="entry name" value="Putative DNA-binding domain"/>
    <property type="match status" value="1"/>
</dbReference>
<dbReference type="CDD" id="cd04762">
    <property type="entry name" value="HTH_MerR-trunc"/>
    <property type="match status" value="1"/>
</dbReference>
<dbReference type="Pfam" id="PF12728">
    <property type="entry name" value="HTH_17"/>
    <property type="match status" value="1"/>
</dbReference>
<dbReference type="OrthoDB" id="3393149at2"/>
<dbReference type="GO" id="GO:0003677">
    <property type="term" value="F:DNA binding"/>
    <property type="evidence" value="ECO:0007669"/>
    <property type="project" value="InterPro"/>
</dbReference>
<dbReference type="NCBIfam" id="TIGR01764">
    <property type="entry name" value="excise"/>
    <property type="match status" value="1"/>
</dbReference>
<dbReference type="EMBL" id="SDMK01000001">
    <property type="protein sequence ID" value="RXS98121.1"/>
    <property type="molecule type" value="Genomic_DNA"/>
</dbReference>
<accession>A0A4Q1SKA7</accession>
<dbReference type="InterPro" id="IPR004606">
    <property type="entry name" value="Mop_domain"/>
</dbReference>
<evidence type="ECO:0000313" key="4">
    <source>
        <dbReference type="EMBL" id="RXS98121.1"/>
    </source>
</evidence>
<organism evidence="4 5">
    <name type="scientific">Silvibacterium dinghuense</name>
    <dbReference type="NCBI Taxonomy" id="1560006"/>
    <lineage>
        <taxon>Bacteria</taxon>
        <taxon>Pseudomonadati</taxon>
        <taxon>Acidobacteriota</taxon>
        <taxon>Terriglobia</taxon>
        <taxon>Terriglobales</taxon>
        <taxon>Acidobacteriaceae</taxon>
        <taxon>Silvibacterium</taxon>
    </lineage>
</organism>
<dbReference type="AlphaFoldDB" id="A0A4Q1SKA7"/>
<dbReference type="NCBIfam" id="TIGR00638">
    <property type="entry name" value="Mop"/>
    <property type="match status" value="1"/>
</dbReference>
<comment type="caution">
    <text evidence="4">The sequence shown here is derived from an EMBL/GenBank/DDBJ whole genome shotgun (WGS) entry which is preliminary data.</text>
</comment>